<protein>
    <recommendedName>
        <fullName evidence="3">DUF2132 domain-containing protein</fullName>
    </recommendedName>
</protein>
<name>A0A518HQU4_9BACT</name>
<sequence length="94" mass="10774">MNQQPNNPLHGVTLADLLERLVERYGWDELGNRIQIRCFTHDPSLKSSLKFLRKTPWARAKVERLYLRSICYENRNVASRSASGEGDGEQEGEG</sequence>
<dbReference type="InterPro" id="IPR018668">
    <property type="entry name" value="DNA-binding_VF530-like"/>
</dbReference>
<dbReference type="OrthoDB" id="9806870at2"/>
<keyword evidence="2" id="KW-1185">Reference proteome</keyword>
<dbReference type="Pfam" id="PF09905">
    <property type="entry name" value="VF530"/>
    <property type="match status" value="1"/>
</dbReference>
<gene>
    <name evidence="1" type="ORF">Enr13x_30320</name>
</gene>
<dbReference type="AlphaFoldDB" id="A0A518HQU4"/>
<reference evidence="1 2" key="1">
    <citation type="submission" date="2019-03" db="EMBL/GenBank/DDBJ databases">
        <title>Deep-cultivation of Planctomycetes and their phenomic and genomic characterization uncovers novel biology.</title>
        <authorList>
            <person name="Wiegand S."/>
            <person name="Jogler M."/>
            <person name="Boedeker C."/>
            <person name="Pinto D."/>
            <person name="Vollmers J."/>
            <person name="Rivas-Marin E."/>
            <person name="Kohn T."/>
            <person name="Peeters S.H."/>
            <person name="Heuer A."/>
            <person name="Rast P."/>
            <person name="Oberbeckmann S."/>
            <person name="Bunk B."/>
            <person name="Jeske O."/>
            <person name="Meyerdierks A."/>
            <person name="Storesund J.E."/>
            <person name="Kallscheuer N."/>
            <person name="Luecker S."/>
            <person name="Lage O.M."/>
            <person name="Pohl T."/>
            <person name="Merkel B.J."/>
            <person name="Hornburger P."/>
            <person name="Mueller R.-W."/>
            <person name="Bruemmer F."/>
            <person name="Labrenz M."/>
            <person name="Spormann A.M."/>
            <person name="Op den Camp H."/>
            <person name="Overmann J."/>
            <person name="Amann R."/>
            <person name="Jetten M.S.M."/>
            <person name="Mascher T."/>
            <person name="Medema M.H."/>
            <person name="Devos D.P."/>
            <person name="Kaster A.-K."/>
            <person name="Ovreas L."/>
            <person name="Rohde M."/>
            <person name="Galperin M.Y."/>
            <person name="Jogler C."/>
        </authorList>
    </citation>
    <scope>NUCLEOTIDE SEQUENCE [LARGE SCALE GENOMIC DNA]</scope>
    <source>
        <strain evidence="1 2">Enr13</strain>
    </source>
</reference>
<evidence type="ECO:0000313" key="2">
    <source>
        <dbReference type="Proteomes" id="UP000319004"/>
    </source>
</evidence>
<proteinExistence type="predicted"/>
<dbReference type="GO" id="GO:0003677">
    <property type="term" value="F:DNA binding"/>
    <property type="evidence" value="ECO:0007669"/>
    <property type="project" value="InterPro"/>
</dbReference>
<dbReference type="KEGG" id="snep:Enr13x_30320"/>
<dbReference type="Gene3D" id="1.10.720.30">
    <property type="entry name" value="SAP domain"/>
    <property type="match status" value="1"/>
</dbReference>
<dbReference type="InterPro" id="IPR036361">
    <property type="entry name" value="SAP_dom_sf"/>
</dbReference>
<dbReference type="RefSeq" id="WP_145387079.1">
    <property type="nucleotide sequence ID" value="NZ_CP037423.1"/>
</dbReference>
<accession>A0A518HQU4</accession>
<evidence type="ECO:0008006" key="3">
    <source>
        <dbReference type="Google" id="ProtNLM"/>
    </source>
</evidence>
<dbReference type="Proteomes" id="UP000319004">
    <property type="component" value="Chromosome"/>
</dbReference>
<dbReference type="EMBL" id="CP037423">
    <property type="protein sequence ID" value="QDV43177.1"/>
    <property type="molecule type" value="Genomic_DNA"/>
</dbReference>
<organism evidence="1 2">
    <name type="scientific">Stieleria neptunia</name>
    <dbReference type="NCBI Taxonomy" id="2527979"/>
    <lineage>
        <taxon>Bacteria</taxon>
        <taxon>Pseudomonadati</taxon>
        <taxon>Planctomycetota</taxon>
        <taxon>Planctomycetia</taxon>
        <taxon>Pirellulales</taxon>
        <taxon>Pirellulaceae</taxon>
        <taxon>Stieleria</taxon>
    </lineage>
</organism>
<evidence type="ECO:0000313" key="1">
    <source>
        <dbReference type="EMBL" id="QDV43177.1"/>
    </source>
</evidence>